<dbReference type="RefSeq" id="WP_187532950.1">
    <property type="nucleotide sequence ID" value="NZ_CBCSHU010000012.1"/>
</dbReference>
<dbReference type="PANTHER" id="PTHR10000">
    <property type="entry name" value="PHOSPHOSERINE PHOSPHATASE"/>
    <property type="match status" value="1"/>
</dbReference>
<dbReference type="GO" id="GO:0005829">
    <property type="term" value="C:cytosol"/>
    <property type="evidence" value="ECO:0007669"/>
    <property type="project" value="TreeGrafter"/>
</dbReference>
<gene>
    <name evidence="1" type="ORF">H9L01_05335</name>
</gene>
<dbReference type="PANTHER" id="PTHR10000:SF53">
    <property type="entry name" value="5-AMINO-6-(5-PHOSPHO-D-RIBITYLAMINO)URACIL PHOSPHATASE YBJI-RELATED"/>
    <property type="match status" value="1"/>
</dbReference>
<dbReference type="AlphaFoldDB" id="A0A7G9RW41"/>
<dbReference type="InterPro" id="IPR023214">
    <property type="entry name" value="HAD_sf"/>
</dbReference>
<dbReference type="EMBL" id="CP060715">
    <property type="protein sequence ID" value="QNN59816.1"/>
    <property type="molecule type" value="Genomic_DNA"/>
</dbReference>
<dbReference type="InterPro" id="IPR006379">
    <property type="entry name" value="HAD-SF_hydro_IIB"/>
</dbReference>
<keyword evidence="2" id="KW-1185">Reference proteome</keyword>
<dbReference type="NCBIfam" id="TIGR01484">
    <property type="entry name" value="HAD-SF-IIB"/>
    <property type="match status" value="1"/>
</dbReference>
<accession>A0A7G9RW41</accession>
<dbReference type="Gene3D" id="3.40.50.1000">
    <property type="entry name" value="HAD superfamily/HAD-like"/>
    <property type="match status" value="1"/>
</dbReference>
<dbReference type="Pfam" id="PF08282">
    <property type="entry name" value="Hydrolase_3"/>
    <property type="match status" value="1"/>
</dbReference>
<dbReference type="KEGG" id="eio:H9L01_05335"/>
<evidence type="ECO:0000313" key="2">
    <source>
        <dbReference type="Proteomes" id="UP000515928"/>
    </source>
</evidence>
<protein>
    <submittedName>
        <fullName evidence="1">HAD-IIB family hydrolase</fullName>
    </submittedName>
</protein>
<evidence type="ECO:0000313" key="1">
    <source>
        <dbReference type="EMBL" id="QNN59816.1"/>
    </source>
</evidence>
<keyword evidence="1" id="KW-0378">Hydrolase</keyword>
<dbReference type="Gene3D" id="3.30.1240.10">
    <property type="match status" value="1"/>
</dbReference>
<reference evidence="1 2" key="1">
    <citation type="submission" date="2020-08" db="EMBL/GenBank/DDBJ databases">
        <title>Genome sequence of Erysipelothrix inopinata DSM 15511T.</title>
        <authorList>
            <person name="Hyun D.-W."/>
            <person name="Bae J.-W."/>
        </authorList>
    </citation>
    <scope>NUCLEOTIDE SEQUENCE [LARGE SCALE GENOMIC DNA]</scope>
    <source>
        <strain evidence="1 2">DSM 15511</strain>
    </source>
</reference>
<dbReference type="GO" id="GO:0016791">
    <property type="term" value="F:phosphatase activity"/>
    <property type="evidence" value="ECO:0007669"/>
    <property type="project" value="TreeGrafter"/>
</dbReference>
<proteinExistence type="predicted"/>
<dbReference type="SUPFAM" id="SSF56784">
    <property type="entry name" value="HAD-like"/>
    <property type="match status" value="1"/>
</dbReference>
<dbReference type="Proteomes" id="UP000515928">
    <property type="component" value="Chromosome"/>
</dbReference>
<name>A0A7G9RW41_9FIRM</name>
<organism evidence="1 2">
    <name type="scientific">Erysipelothrix inopinata</name>
    <dbReference type="NCBI Taxonomy" id="225084"/>
    <lineage>
        <taxon>Bacteria</taxon>
        <taxon>Bacillati</taxon>
        <taxon>Bacillota</taxon>
        <taxon>Erysipelotrichia</taxon>
        <taxon>Erysipelotrichales</taxon>
        <taxon>Erysipelotrichaceae</taxon>
        <taxon>Erysipelothrix</taxon>
    </lineage>
</organism>
<sequence length="240" mass="26967">MNYVFDIDGTLSFNGVSIDQEIISALLKLQEEGGEIIFASARPIRDMMEIVPKEFKDSMWIGGNGAFTKTDKGIDAQQLAKEVHEPILAHVEKNDYDYMIDSDWDFAFKGDLNGAFYPQVNSHLAKHLPLSELKTINKILIFEPSAETIEFLKKQDVVLTQHSREHLIDVSPKNCSKSNAIRSLGIVEYVAFGNDANDVPMFKDSIRSYCVGDSDYAKHATFTIEKSDVAKTILEQINLL</sequence>
<dbReference type="InterPro" id="IPR036412">
    <property type="entry name" value="HAD-like_sf"/>
</dbReference>
<dbReference type="GO" id="GO:0000287">
    <property type="term" value="F:magnesium ion binding"/>
    <property type="evidence" value="ECO:0007669"/>
    <property type="project" value="TreeGrafter"/>
</dbReference>